<evidence type="ECO:0008006" key="4">
    <source>
        <dbReference type="Google" id="ProtNLM"/>
    </source>
</evidence>
<organism evidence="2 3">
    <name type="scientific">Elysia marginata</name>
    <dbReference type="NCBI Taxonomy" id="1093978"/>
    <lineage>
        <taxon>Eukaryota</taxon>
        <taxon>Metazoa</taxon>
        <taxon>Spiralia</taxon>
        <taxon>Lophotrochozoa</taxon>
        <taxon>Mollusca</taxon>
        <taxon>Gastropoda</taxon>
        <taxon>Heterobranchia</taxon>
        <taxon>Euthyneura</taxon>
        <taxon>Panpulmonata</taxon>
        <taxon>Sacoglossa</taxon>
        <taxon>Placobranchoidea</taxon>
        <taxon>Plakobranchidae</taxon>
        <taxon>Elysia</taxon>
    </lineage>
</organism>
<dbReference type="AlphaFoldDB" id="A0AAV4I4Y2"/>
<gene>
    <name evidence="2" type="ORF">ElyMa_001181200</name>
</gene>
<sequence length="88" mass="10096">MKNIARKQVRDEQQRKGKDENYNKYSRTFQKAHLDPITNALKVESNVKQNFFFSKKKLKKRALTKKTSGKSSSSNRVVAVVVVVVVVV</sequence>
<protein>
    <recommendedName>
        <fullName evidence="4">NUC153 domain-containing protein</fullName>
    </recommendedName>
</protein>
<evidence type="ECO:0000313" key="3">
    <source>
        <dbReference type="Proteomes" id="UP000762676"/>
    </source>
</evidence>
<evidence type="ECO:0000313" key="2">
    <source>
        <dbReference type="EMBL" id="GFS04628.1"/>
    </source>
</evidence>
<comment type="caution">
    <text evidence="2">The sequence shown here is derived from an EMBL/GenBank/DDBJ whole genome shotgun (WGS) entry which is preliminary data.</text>
</comment>
<name>A0AAV4I4Y2_9GAST</name>
<proteinExistence type="predicted"/>
<dbReference type="EMBL" id="BMAT01002317">
    <property type="protein sequence ID" value="GFS04628.1"/>
    <property type="molecule type" value="Genomic_DNA"/>
</dbReference>
<feature type="region of interest" description="Disordered" evidence="1">
    <location>
        <begin position="1"/>
        <end position="22"/>
    </location>
</feature>
<keyword evidence="3" id="KW-1185">Reference proteome</keyword>
<accession>A0AAV4I4Y2</accession>
<evidence type="ECO:0000256" key="1">
    <source>
        <dbReference type="SAM" id="MobiDB-lite"/>
    </source>
</evidence>
<dbReference type="Proteomes" id="UP000762676">
    <property type="component" value="Unassembled WGS sequence"/>
</dbReference>
<reference evidence="2 3" key="1">
    <citation type="journal article" date="2021" name="Elife">
        <title>Chloroplast acquisition without the gene transfer in kleptoplastic sea slugs, Plakobranchus ocellatus.</title>
        <authorList>
            <person name="Maeda T."/>
            <person name="Takahashi S."/>
            <person name="Yoshida T."/>
            <person name="Shimamura S."/>
            <person name="Takaki Y."/>
            <person name="Nagai Y."/>
            <person name="Toyoda A."/>
            <person name="Suzuki Y."/>
            <person name="Arimoto A."/>
            <person name="Ishii H."/>
            <person name="Satoh N."/>
            <person name="Nishiyama T."/>
            <person name="Hasebe M."/>
            <person name="Maruyama T."/>
            <person name="Minagawa J."/>
            <person name="Obokata J."/>
            <person name="Shigenobu S."/>
        </authorList>
    </citation>
    <scope>NUCLEOTIDE SEQUENCE [LARGE SCALE GENOMIC DNA]</scope>
</reference>
<feature type="compositionally biased region" description="Basic and acidic residues" evidence="1">
    <location>
        <begin position="8"/>
        <end position="22"/>
    </location>
</feature>